<protein>
    <submittedName>
        <fullName evidence="1">Uncharacterized protein</fullName>
    </submittedName>
</protein>
<proteinExistence type="predicted"/>
<reference evidence="1" key="1">
    <citation type="submission" date="2021-05" db="UniProtKB">
        <authorList>
            <consortium name="EnsemblPlants"/>
        </authorList>
    </citation>
    <scope>IDENTIFICATION</scope>
    <source>
        <strain evidence="1">subsp. malaccensis</strain>
    </source>
</reference>
<name>A0A804IFD8_MUSAM</name>
<dbReference type="EnsemblPlants" id="Ma03_t23430.1">
    <property type="protein sequence ID" value="Ma03_p23430.1"/>
    <property type="gene ID" value="Ma03_g23430"/>
</dbReference>
<sequence length="73" mass="8160">MPPLPPSLQSLSLCQVGLTEVSRLWEEIDRSSSVMTVSELKIYCLEEVEMEDIPECEGLPCLGQLPSLKVLRI</sequence>
<evidence type="ECO:0000313" key="2">
    <source>
        <dbReference type="Proteomes" id="UP000012960"/>
    </source>
</evidence>
<dbReference type="AlphaFoldDB" id="A0A804IFD8"/>
<keyword evidence="2" id="KW-1185">Reference proteome</keyword>
<dbReference type="Gramene" id="Ma03_t23430.1">
    <property type="protein sequence ID" value="Ma03_p23430.1"/>
    <property type="gene ID" value="Ma03_g23430"/>
</dbReference>
<evidence type="ECO:0000313" key="1">
    <source>
        <dbReference type="EnsemblPlants" id="Ma03_p23430.1"/>
    </source>
</evidence>
<accession>A0A804IFD8</accession>
<dbReference type="Proteomes" id="UP000012960">
    <property type="component" value="Unplaced"/>
</dbReference>
<dbReference type="InParanoid" id="A0A804IFD8"/>
<organism evidence="1 2">
    <name type="scientific">Musa acuminata subsp. malaccensis</name>
    <name type="common">Wild banana</name>
    <name type="synonym">Musa malaccensis</name>
    <dbReference type="NCBI Taxonomy" id="214687"/>
    <lineage>
        <taxon>Eukaryota</taxon>
        <taxon>Viridiplantae</taxon>
        <taxon>Streptophyta</taxon>
        <taxon>Embryophyta</taxon>
        <taxon>Tracheophyta</taxon>
        <taxon>Spermatophyta</taxon>
        <taxon>Magnoliopsida</taxon>
        <taxon>Liliopsida</taxon>
        <taxon>Zingiberales</taxon>
        <taxon>Musaceae</taxon>
        <taxon>Musa</taxon>
    </lineage>
</organism>